<accession>A0A9D1RRC5</accession>
<reference evidence="1" key="2">
    <citation type="submission" date="2021-04" db="EMBL/GenBank/DDBJ databases">
        <authorList>
            <person name="Gilroy R."/>
        </authorList>
    </citation>
    <scope>NUCLEOTIDE SEQUENCE</scope>
    <source>
        <strain evidence="1">ChiGjej6B6-1540</strain>
    </source>
</reference>
<protein>
    <submittedName>
        <fullName evidence="1">Stage II sporulation protein R</fullName>
    </submittedName>
</protein>
<dbReference type="EMBL" id="DXGA01000018">
    <property type="protein sequence ID" value="HIW93051.1"/>
    <property type="molecule type" value="Genomic_DNA"/>
</dbReference>
<dbReference type="AlphaFoldDB" id="A0A9D1RRC5"/>
<proteinExistence type="predicted"/>
<sequence length="216" mass="23290">MMLKEGRQGTALRRWEAALLAGVAVAALSGTVVQEEQNHLADKIVRLHVIANSDGDADQALKLKVRDKVLEVSEDLIPAGSSQEEAMDILSAHLEELATAGAGVVGAEGYTYPVTASLEEDVWFPTKTYTDFALPAGNYTALRLTIGEGAGQNWWCVVFPPLCMGSVTEAVAESAPEDCFTDTEVSLITGEDEGYVVKFKTMELLSELEHWASGWV</sequence>
<dbReference type="Pfam" id="PF09551">
    <property type="entry name" value="Spore_II_R"/>
    <property type="match status" value="1"/>
</dbReference>
<name>A0A9D1RRC5_9FIRM</name>
<organism evidence="1 2">
    <name type="scientific">Candidatus Flavonifractor merdipullorum</name>
    <dbReference type="NCBI Taxonomy" id="2838590"/>
    <lineage>
        <taxon>Bacteria</taxon>
        <taxon>Bacillati</taxon>
        <taxon>Bacillota</taxon>
        <taxon>Clostridia</taxon>
        <taxon>Eubacteriales</taxon>
        <taxon>Oscillospiraceae</taxon>
        <taxon>Flavonifractor</taxon>
    </lineage>
</organism>
<evidence type="ECO:0000313" key="2">
    <source>
        <dbReference type="Proteomes" id="UP000824192"/>
    </source>
</evidence>
<gene>
    <name evidence="1" type="ORF">H9868_00765</name>
</gene>
<comment type="caution">
    <text evidence="1">The sequence shown here is derived from an EMBL/GenBank/DDBJ whole genome shotgun (WGS) entry which is preliminary data.</text>
</comment>
<reference evidence="1" key="1">
    <citation type="journal article" date="2021" name="PeerJ">
        <title>Extensive microbial diversity within the chicken gut microbiome revealed by metagenomics and culture.</title>
        <authorList>
            <person name="Gilroy R."/>
            <person name="Ravi A."/>
            <person name="Getino M."/>
            <person name="Pursley I."/>
            <person name="Horton D.L."/>
            <person name="Alikhan N.F."/>
            <person name="Baker D."/>
            <person name="Gharbi K."/>
            <person name="Hall N."/>
            <person name="Watson M."/>
            <person name="Adriaenssens E.M."/>
            <person name="Foster-Nyarko E."/>
            <person name="Jarju S."/>
            <person name="Secka A."/>
            <person name="Antonio M."/>
            <person name="Oren A."/>
            <person name="Chaudhuri R.R."/>
            <person name="La Ragione R."/>
            <person name="Hildebrand F."/>
            <person name="Pallen M.J."/>
        </authorList>
    </citation>
    <scope>NUCLEOTIDE SEQUENCE</scope>
    <source>
        <strain evidence="1">ChiGjej6B6-1540</strain>
    </source>
</reference>
<dbReference type="Proteomes" id="UP000824192">
    <property type="component" value="Unassembled WGS sequence"/>
</dbReference>
<dbReference type="InterPro" id="IPR014202">
    <property type="entry name" value="Spore_II_R"/>
</dbReference>
<evidence type="ECO:0000313" key="1">
    <source>
        <dbReference type="EMBL" id="HIW93051.1"/>
    </source>
</evidence>